<protein>
    <submittedName>
        <fullName evidence="3">Uncharacterized protein</fullName>
    </submittedName>
</protein>
<comment type="caution">
    <text evidence="3">The sequence shown here is derived from an EMBL/GenBank/DDBJ whole genome shotgun (WGS) entry which is preliminary data.</text>
</comment>
<accession>A0A2V3IXJ4</accession>
<keyword evidence="2" id="KW-0812">Transmembrane</keyword>
<feature type="transmembrane region" description="Helical" evidence="2">
    <location>
        <begin position="191"/>
        <end position="209"/>
    </location>
</feature>
<gene>
    <name evidence="3" type="ORF">BWQ96_03391</name>
</gene>
<evidence type="ECO:0000256" key="2">
    <source>
        <dbReference type="SAM" id="Phobius"/>
    </source>
</evidence>
<dbReference type="OrthoDB" id="10391130at2759"/>
<evidence type="ECO:0000313" key="3">
    <source>
        <dbReference type="EMBL" id="PXF46862.1"/>
    </source>
</evidence>
<organism evidence="3 4">
    <name type="scientific">Gracilariopsis chorda</name>
    <dbReference type="NCBI Taxonomy" id="448386"/>
    <lineage>
        <taxon>Eukaryota</taxon>
        <taxon>Rhodophyta</taxon>
        <taxon>Florideophyceae</taxon>
        <taxon>Rhodymeniophycidae</taxon>
        <taxon>Gracilariales</taxon>
        <taxon>Gracilariaceae</taxon>
        <taxon>Gracilariopsis</taxon>
    </lineage>
</organism>
<sequence length="247" mass="27457">MDEAKSAMERVPLMANSSANDVVMPSTSQHAADDEPLSETEFSSQNERNTNPSLLDRILDRVHAVFSVLCRSLGYLFLRMLSIIMLHCGIIGAGVLQMLAFYYTGVLNSHVLLACLLYAPALCAISVIREEIVLNGTSHSGAGPRITQEVAVAYLILSIAGISSVLHPLFMHAENMISYKSMWTSIGATTFYYYCLLISEVLFASASNVQRSRDREEELERQRANQPFWITRYEAIHSKDNDDEAAV</sequence>
<keyword evidence="2" id="KW-1133">Transmembrane helix</keyword>
<reference evidence="3 4" key="1">
    <citation type="journal article" date="2018" name="Mol. Biol. Evol.">
        <title>Analysis of the draft genome of the red seaweed Gracilariopsis chorda provides insights into genome size evolution in Rhodophyta.</title>
        <authorList>
            <person name="Lee J."/>
            <person name="Yang E.C."/>
            <person name="Graf L."/>
            <person name="Yang J.H."/>
            <person name="Qiu H."/>
            <person name="Zel Zion U."/>
            <person name="Chan C.X."/>
            <person name="Stephens T.G."/>
            <person name="Weber A.P.M."/>
            <person name="Boo G.H."/>
            <person name="Boo S.M."/>
            <person name="Kim K.M."/>
            <person name="Shin Y."/>
            <person name="Jung M."/>
            <person name="Lee S.J."/>
            <person name="Yim H.S."/>
            <person name="Lee J.H."/>
            <person name="Bhattacharya D."/>
            <person name="Yoon H.S."/>
        </authorList>
    </citation>
    <scope>NUCLEOTIDE SEQUENCE [LARGE SCALE GENOMIC DNA]</scope>
    <source>
        <strain evidence="3 4">SKKU-2015</strain>
        <tissue evidence="3">Whole body</tissue>
    </source>
</reference>
<evidence type="ECO:0000256" key="1">
    <source>
        <dbReference type="SAM" id="MobiDB-lite"/>
    </source>
</evidence>
<feature type="region of interest" description="Disordered" evidence="1">
    <location>
        <begin position="25"/>
        <end position="48"/>
    </location>
</feature>
<evidence type="ECO:0000313" key="4">
    <source>
        <dbReference type="Proteomes" id="UP000247409"/>
    </source>
</evidence>
<keyword evidence="4" id="KW-1185">Reference proteome</keyword>
<proteinExistence type="predicted"/>
<keyword evidence="2" id="KW-0472">Membrane</keyword>
<feature type="transmembrane region" description="Helical" evidence="2">
    <location>
        <begin position="150"/>
        <end position="171"/>
    </location>
</feature>
<dbReference type="EMBL" id="NBIV01000032">
    <property type="protein sequence ID" value="PXF46862.1"/>
    <property type="molecule type" value="Genomic_DNA"/>
</dbReference>
<dbReference type="Proteomes" id="UP000247409">
    <property type="component" value="Unassembled WGS sequence"/>
</dbReference>
<feature type="transmembrane region" description="Helical" evidence="2">
    <location>
        <begin position="109"/>
        <end position="129"/>
    </location>
</feature>
<feature type="transmembrane region" description="Helical" evidence="2">
    <location>
        <begin position="81"/>
        <end position="103"/>
    </location>
</feature>
<name>A0A2V3IXJ4_9FLOR</name>
<dbReference type="AlphaFoldDB" id="A0A2V3IXJ4"/>